<dbReference type="InterPro" id="IPR000315">
    <property type="entry name" value="Znf_B-box"/>
</dbReference>
<organism evidence="11 12">
    <name type="scientific">Ceratodon purpureus</name>
    <name type="common">Fire moss</name>
    <name type="synonym">Dicranum purpureum</name>
    <dbReference type="NCBI Taxonomy" id="3225"/>
    <lineage>
        <taxon>Eukaryota</taxon>
        <taxon>Viridiplantae</taxon>
        <taxon>Streptophyta</taxon>
        <taxon>Embryophyta</taxon>
        <taxon>Bryophyta</taxon>
        <taxon>Bryophytina</taxon>
        <taxon>Bryopsida</taxon>
        <taxon>Dicranidae</taxon>
        <taxon>Pseudoditrichales</taxon>
        <taxon>Ditrichaceae</taxon>
        <taxon>Ceratodon</taxon>
    </lineage>
</organism>
<sequence length="480" mass="52446">MAAAKVANSSVAIAMAFAGRSARACDVCANKSAHWFCAADDAYLCTACDTQVHSANALSLRHERVRLSPSGTPMKPSSKDCKVPKSEQPHGCTHKKLHPSPPQVAPVRKRSRTTRPYSHHLKKLTQVVKSELSDHSPSVKAELELFDFLDADEFLVADAGNQEVPNLATVIDQDSGSSPSSSDFDLLSSDYEFQDGDHTASADSFAAFFKGKAAHSQKVGDDGDQFLVPDASFEEFCNLDGETSSDTVGAPVVPADDAFFFPGDIPGLDVGFESFVPEMDLSSDDFSLSFDLALQNANNGVETFEGEHGALCKPKVEAQPNEFAAGPFAKWFATKTKSELDEPMCPEKIKLEAKAMLKCCLEDDDTPKVPLLQLNMQDILTAWSDRAEPWVNYKVPQKLTSEDSISSGASDVGLVPDMDANAAGDESQSSGDRDARVLRYKEKRRTRLFSKKIRYEVRKLNAERRPRMKGRFVKRTAATS</sequence>
<keyword evidence="12" id="KW-1185">Reference proteome</keyword>
<feature type="domain" description="B box-type" evidence="9">
    <location>
        <begin position="20"/>
        <end position="67"/>
    </location>
</feature>
<dbReference type="OrthoDB" id="153872at2759"/>
<feature type="compositionally biased region" description="Basic and acidic residues" evidence="8">
    <location>
        <begin position="77"/>
        <end position="88"/>
    </location>
</feature>
<dbReference type="GO" id="GO:0008270">
    <property type="term" value="F:zinc ion binding"/>
    <property type="evidence" value="ECO:0007669"/>
    <property type="project" value="UniProtKB-KW"/>
</dbReference>
<dbReference type="EMBL" id="CM026429">
    <property type="protein sequence ID" value="KAG0565262.1"/>
    <property type="molecule type" value="Genomic_DNA"/>
</dbReference>
<evidence type="ECO:0000256" key="4">
    <source>
        <dbReference type="ARBA" id="ARBA00022833"/>
    </source>
</evidence>
<name>A0A8T0H854_CERPU</name>
<evidence type="ECO:0000256" key="3">
    <source>
        <dbReference type="ARBA" id="ARBA00022723"/>
    </source>
</evidence>
<dbReference type="PROSITE" id="PS51017">
    <property type="entry name" value="CCT"/>
    <property type="match status" value="1"/>
</dbReference>
<evidence type="ECO:0000256" key="1">
    <source>
        <dbReference type="ARBA" id="ARBA00004123"/>
    </source>
</evidence>
<dbReference type="Pfam" id="PF06203">
    <property type="entry name" value="CCT"/>
    <property type="match status" value="1"/>
</dbReference>
<dbReference type="PANTHER" id="PTHR31874:SF1">
    <property type="entry name" value="ZINC FINGER PROTEIN CONSTANS-LIKE 6"/>
    <property type="match status" value="1"/>
</dbReference>
<reference evidence="11" key="1">
    <citation type="submission" date="2020-06" db="EMBL/GenBank/DDBJ databases">
        <title>WGS assembly of Ceratodon purpureus strain R40.</title>
        <authorList>
            <person name="Carey S.B."/>
            <person name="Jenkins J."/>
            <person name="Shu S."/>
            <person name="Lovell J.T."/>
            <person name="Sreedasyam A."/>
            <person name="Maumus F."/>
            <person name="Tiley G.P."/>
            <person name="Fernandez-Pozo N."/>
            <person name="Barry K."/>
            <person name="Chen C."/>
            <person name="Wang M."/>
            <person name="Lipzen A."/>
            <person name="Daum C."/>
            <person name="Saski C.A."/>
            <person name="Payton A.C."/>
            <person name="Mcbreen J.C."/>
            <person name="Conrad R.E."/>
            <person name="Kollar L.M."/>
            <person name="Olsson S."/>
            <person name="Huttunen S."/>
            <person name="Landis J.B."/>
            <person name="Wickett N.J."/>
            <person name="Johnson M.G."/>
            <person name="Rensing S.A."/>
            <person name="Grimwood J."/>
            <person name="Schmutz J."/>
            <person name="Mcdaniel S.F."/>
        </authorList>
    </citation>
    <scope>NUCLEOTIDE SEQUENCE</scope>
    <source>
        <strain evidence="11">R40</strain>
    </source>
</reference>
<evidence type="ECO:0000259" key="10">
    <source>
        <dbReference type="PROSITE" id="PS51017"/>
    </source>
</evidence>
<evidence type="ECO:0000256" key="7">
    <source>
        <dbReference type="PROSITE-ProRule" id="PRU00357"/>
    </source>
</evidence>
<dbReference type="InterPro" id="IPR010402">
    <property type="entry name" value="CCT_domain"/>
</dbReference>
<keyword evidence="4" id="KW-0862">Zinc</keyword>
<evidence type="ECO:0000313" key="11">
    <source>
        <dbReference type="EMBL" id="KAG0565262.1"/>
    </source>
</evidence>
<protein>
    <submittedName>
        <fullName evidence="11">Uncharacterized protein</fullName>
    </submittedName>
</protein>
<evidence type="ECO:0000259" key="9">
    <source>
        <dbReference type="PROSITE" id="PS50119"/>
    </source>
</evidence>
<comment type="subcellular location">
    <subcellularLocation>
        <location evidence="1 7">Nucleus</location>
    </subcellularLocation>
</comment>
<dbReference type="InterPro" id="IPR049808">
    <property type="entry name" value="CONSTANS-like_Bbox1"/>
</dbReference>
<evidence type="ECO:0000256" key="6">
    <source>
        <dbReference type="PROSITE-ProRule" id="PRU00024"/>
    </source>
</evidence>
<evidence type="ECO:0000256" key="8">
    <source>
        <dbReference type="SAM" id="MobiDB-lite"/>
    </source>
</evidence>
<keyword evidence="5 7" id="KW-0539">Nucleus</keyword>
<comment type="caution">
    <text evidence="11">The sequence shown here is derived from an EMBL/GenBank/DDBJ whole genome shotgun (WGS) entry which is preliminary data.</text>
</comment>
<accession>A0A8T0H854</accession>
<dbReference type="CDD" id="cd19821">
    <property type="entry name" value="Bbox1_BBX-like"/>
    <property type="match status" value="1"/>
</dbReference>
<evidence type="ECO:0000313" key="12">
    <source>
        <dbReference type="Proteomes" id="UP000822688"/>
    </source>
</evidence>
<dbReference type="InterPro" id="IPR052453">
    <property type="entry name" value="CONSTANS-like_ZF"/>
</dbReference>
<dbReference type="PROSITE" id="PS50119">
    <property type="entry name" value="ZF_BBOX"/>
    <property type="match status" value="1"/>
</dbReference>
<dbReference type="GO" id="GO:0005634">
    <property type="term" value="C:nucleus"/>
    <property type="evidence" value="ECO:0007669"/>
    <property type="project" value="UniProtKB-SubCell"/>
</dbReference>
<feature type="region of interest" description="Disordered" evidence="8">
    <location>
        <begin position="402"/>
        <end position="437"/>
    </location>
</feature>
<dbReference type="AlphaFoldDB" id="A0A8T0H854"/>
<comment type="similarity">
    <text evidence="2">Belongs to the CONSTANS family.</text>
</comment>
<feature type="domain" description="CCT" evidence="10">
    <location>
        <begin position="433"/>
        <end position="475"/>
    </location>
</feature>
<dbReference type="Pfam" id="PF00643">
    <property type="entry name" value="zf-B_box"/>
    <property type="match status" value="1"/>
</dbReference>
<gene>
    <name evidence="11" type="ORF">KC19_8G177400</name>
</gene>
<dbReference type="SMART" id="SM00336">
    <property type="entry name" value="BBOX"/>
    <property type="match status" value="1"/>
</dbReference>
<dbReference type="Proteomes" id="UP000822688">
    <property type="component" value="Chromosome 8"/>
</dbReference>
<proteinExistence type="inferred from homology"/>
<keyword evidence="6" id="KW-0863">Zinc-finger</keyword>
<dbReference type="GO" id="GO:0006355">
    <property type="term" value="P:regulation of DNA-templated transcription"/>
    <property type="evidence" value="ECO:0007669"/>
    <property type="project" value="TreeGrafter"/>
</dbReference>
<dbReference type="PANTHER" id="PTHR31874">
    <property type="entry name" value="CCT MOTIF FAMILY PROTEIN, EXPRESSED"/>
    <property type="match status" value="1"/>
</dbReference>
<evidence type="ECO:0000256" key="2">
    <source>
        <dbReference type="ARBA" id="ARBA00010024"/>
    </source>
</evidence>
<feature type="region of interest" description="Disordered" evidence="8">
    <location>
        <begin position="67"/>
        <end position="114"/>
    </location>
</feature>
<evidence type="ECO:0000256" key="5">
    <source>
        <dbReference type="ARBA" id="ARBA00023242"/>
    </source>
</evidence>
<keyword evidence="3" id="KW-0479">Metal-binding</keyword>